<dbReference type="PROSITE" id="PS51257">
    <property type="entry name" value="PROKAR_LIPOPROTEIN"/>
    <property type="match status" value="1"/>
</dbReference>
<proteinExistence type="predicted"/>
<dbReference type="InterPro" id="IPR011042">
    <property type="entry name" value="6-blade_b-propeller_TolB-like"/>
</dbReference>
<dbReference type="EMBL" id="JACWMY010000002">
    <property type="protein sequence ID" value="MBD1363062.1"/>
    <property type="molecule type" value="Genomic_DNA"/>
</dbReference>
<dbReference type="SUPFAM" id="SSF63829">
    <property type="entry name" value="Calcium-dependent phosphotriesterase"/>
    <property type="match status" value="1"/>
</dbReference>
<dbReference type="PANTHER" id="PTHR13833:SF71">
    <property type="entry name" value="NHL DOMAIN-CONTAINING PROTEIN"/>
    <property type="match status" value="1"/>
</dbReference>
<organism evidence="1 2">
    <name type="scientific">Mucilaginibacter pankratovii</name>
    <dbReference type="NCBI Taxonomy" id="2772110"/>
    <lineage>
        <taxon>Bacteria</taxon>
        <taxon>Pseudomonadati</taxon>
        <taxon>Bacteroidota</taxon>
        <taxon>Sphingobacteriia</taxon>
        <taxon>Sphingobacteriales</taxon>
        <taxon>Sphingobacteriaceae</taxon>
        <taxon>Mucilaginibacter</taxon>
    </lineage>
</organism>
<protein>
    <recommendedName>
        <fullName evidence="3">Sugar lactone lactonase YvrE</fullName>
    </recommendedName>
</protein>
<name>A0ABR7WP40_9SPHI</name>
<keyword evidence="2" id="KW-1185">Reference proteome</keyword>
<comment type="caution">
    <text evidence="1">The sequence shown here is derived from an EMBL/GenBank/DDBJ whole genome shotgun (WGS) entry which is preliminary data.</text>
</comment>
<dbReference type="Gene3D" id="2.120.10.30">
    <property type="entry name" value="TolB, C-terminal domain"/>
    <property type="match status" value="2"/>
</dbReference>
<dbReference type="PANTHER" id="PTHR13833">
    <property type="match status" value="1"/>
</dbReference>
<dbReference type="Proteomes" id="UP000606600">
    <property type="component" value="Unassembled WGS sequence"/>
</dbReference>
<dbReference type="Gene3D" id="2.40.10.500">
    <property type="match status" value="1"/>
</dbReference>
<sequence>MHKIFIKNPLYISFIAGLISLQGCKLDAPIYPDNSGSHNSPTVDDVKKPHLFVSTYVQGINTLPHPSRICTTADGTMYITSAIEGKVFKVTTTGIVTTVLKNVKNPVGIKSDSKGNVYVMLTRENKIAKIAPGGTITTVKINADINSAQDLAIAGDGTLYIADTGNSRILQVNTDGIVTTLAGKIATFGLKDGIGQDAHFSTPTNIRLASDGFLWVIDGDGAKATGQTIRRVTKKGQVNTYFTQQNKALTIMDMALAKIDKDLNPSSAVNVFLVFSNNTIIHFATNGVQTTLAKITTAGFTDGDIKTAQFSNPAGISVNDSCLFITDQDNNALRKIAAVKPN</sequence>
<evidence type="ECO:0008006" key="3">
    <source>
        <dbReference type="Google" id="ProtNLM"/>
    </source>
</evidence>
<evidence type="ECO:0000313" key="1">
    <source>
        <dbReference type="EMBL" id="MBD1363062.1"/>
    </source>
</evidence>
<accession>A0ABR7WP40</accession>
<dbReference type="RefSeq" id="WP_191187735.1">
    <property type="nucleotide sequence ID" value="NZ_JACWMY010000002.1"/>
</dbReference>
<evidence type="ECO:0000313" key="2">
    <source>
        <dbReference type="Proteomes" id="UP000606600"/>
    </source>
</evidence>
<reference evidence="1 2" key="1">
    <citation type="submission" date="2020-09" db="EMBL/GenBank/DDBJ databases">
        <title>Novel species of Mucilaginibacter isolated from a glacier on the Tibetan Plateau.</title>
        <authorList>
            <person name="Liu Q."/>
            <person name="Xin Y.-H."/>
        </authorList>
    </citation>
    <scope>NUCLEOTIDE SEQUENCE [LARGE SCALE GENOMIC DNA]</scope>
    <source>
        <strain evidence="1 2">ZT4R22</strain>
    </source>
</reference>
<gene>
    <name evidence="1" type="ORF">IDJ77_04495</name>
</gene>